<dbReference type="InterPro" id="IPR001849">
    <property type="entry name" value="PH_domain"/>
</dbReference>
<evidence type="ECO:0000313" key="6">
    <source>
        <dbReference type="EMBL" id="CAL1531531.1"/>
    </source>
</evidence>
<feature type="compositionally biased region" description="Basic and acidic residues" evidence="3">
    <location>
        <begin position="157"/>
        <end position="170"/>
    </location>
</feature>
<dbReference type="SMART" id="SM00233">
    <property type="entry name" value="PH"/>
    <property type="match status" value="1"/>
</dbReference>
<dbReference type="SMART" id="SM00252">
    <property type="entry name" value="SH2"/>
    <property type="match status" value="1"/>
</dbReference>
<dbReference type="PROSITE" id="PS50001">
    <property type="entry name" value="SH2"/>
    <property type="match status" value="1"/>
</dbReference>
<dbReference type="InterPro" id="IPR000980">
    <property type="entry name" value="SH2"/>
</dbReference>
<dbReference type="Gene3D" id="3.30.505.10">
    <property type="entry name" value="SH2 domain"/>
    <property type="match status" value="1"/>
</dbReference>
<feature type="compositionally biased region" description="Acidic residues" evidence="3">
    <location>
        <begin position="171"/>
        <end position="190"/>
    </location>
</feature>
<dbReference type="Pfam" id="PF00169">
    <property type="entry name" value="PH"/>
    <property type="match status" value="1"/>
</dbReference>
<evidence type="ECO:0000256" key="3">
    <source>
        <dbReference type="SAM" id="MobiDB-lite"/>
    </source>
</evidence>
<organism evidence="6 7">
    <name type="scientific">Lymnaea stagnalis</name>
    <name type="common">Great pond snail</name>
    <name type="synonym">Helix stagnalis</name>
    <dbReference type="NCBI Taxonomy" id="6523"/>
    <lineage>
        <taxon>Eukaryota</taxon>
        <taxon>Metazoa</taxon>
        <taxon>Spiralia</taxon>
        <taxon>Lophotrochozoa</taxon>
        <taxon>Mollusca</taxon>
        <taxon>Gastropoda</taxon>
        <taxon>Heterobranchia</taxon>
        <taxon>Euthyneura</taxon>
        <taxon>Panpulmonata</taxon>
        <taxon>Hygrophila</taxon>
        <taxon>Lymnaeoidea</taxon>
        <taxon>Lymnaeidae</taxon>
        <taxon>Lymnaea</taxon>
    </lineage>
</organism>
<dbReference type="AlphaFoldDB" id="A0AAV2HHL5"/>
<evidence type="ECO:0000313" key="7">
    <source>
        <dbReference type="Proteomes" id="UP001497497"/>
    </source>
</evidence>
<sequence length="404" mass="46594">MTTMKTVRVTDAGLSAQDLIQLPKASMKYGILRRKNSKINFGKWPHRFVVLLHGAVYIYNDENAKSACHTFSLVGYNCVQRVQSKTHEHCFEVLPAQISKASKKETFACLSNVERKDWMLAIKQQIYTANNVDLLDMSLTEKLKSLSMSDEDEYKEIEEKVFSPGDKEPELAETSEDEDESSESEEEEPQPEFKKTKRSLSMPQAVTRDQMLQLQAKFSFKYSGISSVDEEDEHVKSHKSKSQKGSNLHRTPSDPQPPPPRYSEVVTEEEPDYVNLNKIKEDFDLYETPPDPIDMSLEVMCTVIDDNPDRDHLIIQLQAKRAFGTYLIRKSRQSDQKILSFLTRNGHVKEYRIYNEDHKVFLERSDKFNTVDELLQHYTNVGTLPLSDYKLKYGFHSVNVSETL</sequence>
<evidence type="ECO:0000256" key="1">
    <source>
        <dbReference type="ARBA" id="ARBA00022999"/>
    </source>
</evidence>
<feature type="domain" description="SH2" evidence="4">
    <location>
        <begin position="304"/>
        <end position="395"/>
    </location>
</feature>
<proteinExistence type="predicted"/>
<reference evidence="6 7" key="1">
    <citation type="submission" date="2024-04" db="EMBL/GenBank/DDBJ databases">
        <authorList>
            <consortium name="Genoscope - CEA"/>
            <person name="William W."/>
        </authorList>
    </citation>
    <scope>NUCLEOTIDE SEQUENCE [LARGE SCALE GENOMIC DNA]</scope>
</reference>
<dbReference type="PANTHER" id="PTHR15126:SF4">
    <property type="entry name" value="SH3 DOMAIN-BINDING PROTEIN 2"/>
    <property type="match status" value="1"/>
</dbReference>
<dbReference type="Proteomes" id="UP001497497">
    <property type="component" value="Unassembled WGS sequence"/>
</dbReference>
<protein>
    <submittedName>
        <fullName evidence="6">Uncharacterized protein</fullName>
    </submittedName>
</protein>
<dbReference type="SUPFAM" id="SSF55550">
    <property type="entry name" value="SH2 domain"/>
    <property type="match status" value="1"/>
</dbReference>
<name>A0AAV2HHL5_LYMST</name>
<evidence type="ECO:0000259" key="5">
    <source>
        <dbReference type="PROSITE" id="PS50003"/>
    </source>
</evidence>
<keyword evidence="7" id="KW-1185">Reference proteome</keyword>
<feature type="region of interest" description="Disordered" evidence="3">
    <location>
        <begin position="229"/>
        <end position="268"/>
    </location>
</feature>
<dbReference type="InterPro" id="IPR036860">
    <property type="entry name" value="SH2_dom_sf"/>
</dbReference>
<accession>A0AAV2HHL5</accession>
<dbReference type="PANTHER" id="PTHR15126">
    <property type="entry name" value="SH3-BINDING"/>
    <property type="match status" value="1"/>
</dbReference>
<evidence type="ECO:0000256" key="2">
    <source>
        <dbReference type="PROSITE-ProRule" id="PRU00191"/>
    </source>
</evidence>
<comment type="caution">
    <text evidence="6">The sequence shown here is derived from an EMBL/GenBank/DDBJ whole genome shotgun (WGS) entry which is preliminary data.</text>
</comment>
<evidence type="ECO:0000259" key="4">
    <source>
        <dbReference type="PROSITE" id="PS50001"/>
    </source>
</evidence>
<dbReference type="PROSITE" id="PS50003">
    <property type="entry name" value="PH_DOMAIN"/>
    <property type="match status" value="1"/>
</dbReference>
<feature type="region of interest" description="Disordered" evidence="3">
    <location>
        <begin position="148"/>
        <end position="202"/>
    </location>
</feature>
<gene>
    <name evidence="6" type="ORF">GSLYS_00005626001</name>
</gene>
<dbReference type="EMBL" id="CAXITT010000091">
    <property type="protein sequence ID" value="CAL1531531.1"/>
    <property type="molecule type" value="Genomic_DNA"/>
</dbReference>
<dbReference type="Pfam" id="PF00017">
    <property type="entry name" value="SH2"/>
    <property type="match status" value="1"/>
</dbReference>
<feature type="domain" description="PH" evidence="5">
    <location>
        <begin position="25"/>
        <end position="127"/>
    </location>
</feature>
<dbReference type="SUPFAM" id="SSF50729">
    <property type="entry name" value="PH domain-like"/>
    <property type="match status" value="1"/>
</dbReference>
<keyword evidence="1 2" id="KW-0727">SH2 domain</keyword>
<dbReference type="GO" id="GO:0007165">
    <property type="term" value="P:signal transduction"/>
    <property type="evidence" value="ECO:0007669"/>
    <property type="project" value="InterPro"/>
</dbReference>
<dbReference type="Gene3D" id="2.30.29.30">
    <property type="entry name" value="Pleckstrin-homology domain (PH domain)/Phosphotyrosine-binding domain (PTB)"/>
    <property type="match status" value="1"/>
</dbReference>
<dbReference type="CDD" id="cd00173">
    <property type="entry name" value="SH2"/>
    <property type="match status" value="1"/>
</dbReference>
<dbReference type="InterPro" id="IPR011993">
    <property type="entry name" value="PH-like_dom_sf"/>
</dbReference>
<dbReference type="GO" id="GO:0017124">
    <property type="term" value="F:SH3 domain binding"/>
    <property type="evidence" value="ECO:0007669"/>
    <property type="project" value="TreeGrafter"/>
</dbReference>
<dbReference type="InterPro" id="IPR035848">
    <property type="entry name" value="SH3BP2"/>
</dbReference>